<evidence type="ECO:0000313" key="2">
    <source>
        <dbReference type="EMBL" id="GAX86570.1"/>
    </source>
</evidence>
<feature type="region of interest" description="Disordered" evidence="1">
    <location>
        <begin position="296"/>
        <end position="333"/>
    </location>
</feature>
<dbReference type="AlphaFoldDB" id="A0A250XUL4"/>
<keyword evidence="3" id="KW-1185">Reference proteome</keyword>
<feature type="region of interest" description="Disordered" evidence="1">
    <location>
        <begin position="193"/>
        <end position="224"/>
    </location>
</feature>
<proteinExistence type="predicted"/>
<dbReference type="EMBL" id="BEGY01000368">
    <property type="protein sequence ID" value="GAX86570.1"/>
    <property type="molecule type" value="Genomic_DNA"/>
</dbReference>
<accession>A0A250XUL4</accession>
<protein>
    <submittedName>
        <fullName evidence="2">Uncharacterized protein</fullName>
    </submittedName>
</protein>
<comment type="caution">
    <text evidence="2">The sequence shown here is derived from an EMBL/GenBank/DDBJ whole genome shotgun (WGS) entry which is preliminary data.</text>
</comment>
<gene>
    <name evidence="2" type="ORF">CEUSTIGMA_g13977.t1</name>
</gene>
<evidence type="ECO:0000256" key="1">
    <source>
        <dbReference type="SAM" id="MobiDB-lite"/>
    </source>
</evidence>
<evidence type="ECO:0000313" key="3">
    <source>
        <dbReference type="Proteomes" id="UP000232323"/>
    </source>
</evidence>
<sequence>MTKKKDRDKTPALAADAFTTIVGTAAVASTLVTSGPSCDLPGPSTELPAHDQGLLTSMSTLSVGAKAFHPSHNTDAQQSYLNALQAVSTIHKAMETNSKLLVSCSDKLETALSAFSTHSSEVKGSLQNIHMDLQKNLKHATDFGAYMQAELAKLHILGVNSLTSIQGLHSTNPIVANVASPAATSAMPPLADTEMAEDHSSDPSRSPSPSHDDEDVVDHTDLPPPGCTWMVDKNSGLFYLWDTTTRTVVNLPTMAPLSSLPAVSAQPAPQPAAYAAVVAAHSPVDLAYTLPKSPQGVAISTKKRKPDHSRPSSLSGGRGSGRGNSFIPGGGRGSSRIVPPALAAKDPLCENPLHSAAYLANRNGYHRISQCNLLGSKLPAKPSNL</sequence>
<dbReference type="Proteomes" id="UP000232323">
    <property type="component" value="Unassembled WGS sequence"/>
</dbReference>
<organism evidence="2 3">
    <name type="scientific">Chlamydomonas eustigma</name>
    <dbReference type="NCBI Taxonomy" id="1157962"/>
    <lineage>
        <taxon>Eukaryota</taxon>
        <taxon>Viridiplantae</taxon>
        <taxon>Chlorophyta</taxon>
        <taxon>core chlorophytes</taxon>
        <taxon>Chlorophyceae</taxon>
        <taxon>CS clade</taxon>
        <taxon>Chlamydomonadales</taxon>
        <taxon>Chlamydomonadaceae</taxon>
        <taxon>Chlamydomonas</taxon>
    </lineage>
</organism>
<feature type="compositionally biased region" description="Gly residues" evidence="1">
    <location>
        <begin position="316"/>
        <end position="333"/>
    </location>
</feature>
<name>A0A250XUL4_9CHLO</name>
<reference evidence="2 3" key="1">
    <citation type="submission" date="2017-08" db="EMBL/GenBank/DDBJ databases">
        <title>Acidophilic green algal genome provides insights into adaptation to an acidic environment.</title>
        <authorList>
            <person name="Hirooka S."/>
            <person name="Hirose Y."/>
            <person name="Kanesaki Y."/>
            <person name="Higuchi S."/>
            <person name="Fujiwara T."/>
            <person name="Onuma R."/>
            <person name="Era A."/>
            <person name="Ohbayashi R."/>
            <person name="Uzuka A."/>
            <person name="Nozaki H."/>
            <person name="Yoshikawa H."/>
            <person name="Miyagishima S.Y."/>
        </authorList>
    </citation>
    <scope>NUCLEOTIDE SEQUENCE [LARGE SCALE GENOMIC DNA]</scope>
    <source>
        <strain evidence="2 3">NIES-2499</strain>
    </source>
</reference>